<evidence type="ECO:0000313" key="8">
    <source>
        <dbReference type="EMBL" id="GAA3362456.1"/>
    </source>
</evidence>
<dbReference type="InterPro" id="IPR005829">
    <property type="entry name" value="Sugar_transporter_CS"/>
</dbReference>
<dbReference type="PANTHER" id="PTHR23511">
    <property type="entry name" value="SYNAPTIC VESICLE GLYCOPROTEIN 2"/>
    <property type="match status" value="1"/>
</dbReference>
<comment type="subcellular location">
    <subcellularLocation>
        <location evidence="1">Cell membrane</location>
        <topology evidence="1">Multi-pass membrane protein</topology>
    </subcellularLocation>
</comment>
<gene>
    <name evidence="8" type="ORF">GCM10020366_50460</name>
</gene>
<dbReference type="InterPro" id="IPR020846">
    <property type="entry name" value="MFS_dom"/>
</dbReference>
<protein>
    <submittedName>
        <fullName evidence="8">MFS transporter</fullName>
    </submittedName>
</protein>
<keyword evidence="5 6" id="KW-0472">Membrane</keyword>
<feature type="transmembrane region" description="Helical" evidence="6">
    <location>
        <begin position="118"/>
        <end position="139"/>
    </location>
</feature>
<dbReference type="PROSITE" id="PS50850">
    <property type="entry name" value="MFS"/>
    <property type="match status" value="1"/>
</dbReference>
<evidence type="ECO:0000256" key="4">
    <source>
        <dbReference type="ARBA" id="ARBA00022989"/>
    </source>
</evidence>
<feature type="transmembrane region" description="Helical" evidence="6">
    <location>
        <begin position="331"/>
        <end position="350"/>
    </location>
</feature>
<name>A0ABP6RX32_9PSEU</name>
<keyword evidence="4 6" id="KW-1133">Transmembrane helix</keyword>
<evidence type="ECO:0000259" key="7">
    <source>
        <dbReference type="PROSITE" id="PS50850"/>
    </source>
</evidence>
<feature type="transmembrane region" description="Helical" evidence="6">
    <location>
        <begin position="63"/>
        <end position="81"/>
    </location>
</feature>
<evidence type="ECO:0000256" key="5">
    <source>
        <dbReference type="ARBA" id="ARBA00023136"/>
    </source>
</evidence>
<dbReference type="Proteomes" id="UP001500483">
    <property type="component" value="Unassembled WGS sequence"/>
</dbReference>
<reference evidence="9" key="1">
    <citation type="journal article" date="2019" name="Int. J. Syst. Evol. Microbiol.">
        <title>The Global Catalogue of Microorganisms (GCM) 10K type strain sequencing project: providing services to taxonomists for standard genome sequencing and annotation.</title>
        <authorList>
            <consortium name="The Broad Institute Genomics Platform"/>
            <consortium name="The Broad Institute Genome Sequencing Center for Infectious Disease"/>
            <person name="Wu L."/>
            <person name="Ma J."/>
        </authorList>
    </citation>
    <scope>NUCLEOTIDE SEQUENCE [LARGE SCALE GENOMIC DNA]</scope>
    <source>
        <strain evidence="9">JCM 9687</strain>
    </source>
</reference>
<dbReference type="Pfam" id="PF00083">
    <property type="entry name" value="Sugar_tr"/>
    <property type="match status" value="1"/>
</dbReference>
<feature type="transmembrane region" description="Helical" evidence="6">
    <location>
        <begin position="151"/>
        <end position="172"/>
    </location>
</feature>
<feature type="transmembrane region" description="Helical" evidence="6">
    <location>
        <begin position="93"/>
        <end position="112"/>
    </location>
</feature>
<organism evidence="8 9">
    <name type="scientific">Saccharopolyspora gregorii</name>
    <dbReference type="NCBI Taxonomy" id="33914"/>
    <lineage>
        <taxon>Bacteria</taxon>
        <taxon>Bacillati</taxon>
        <taxon>Actinomycetota</taxon>
        <taxon>Actinomycetes</taxon>
        <taxon>Pseudonocardiales</taxon>
        <taxon>Pseudonocardiaceae</taxon>
        <taxon>Saccharopolyspora</taxon>
    </lineage>
</organism>
<dbReference type="PROSITE" id="PS00216">
    <property type="entry name" value="SUGAR_TRANSPORT_1"/>
    <property type="match status" value="1"/>
</dbReference>
<dbReference type="CDD" id="cd17316">
    <property type="entry name" value="MFS_SV2_like"/>
    <property type="match status" value="1"/>
</dbReference>
<proteinExistence type="predicted"/>
<dbReference type="EMBL" id="BAAAYK010000038">
    <property type="protein sequence ID" value="GAA3362456.1"/>
    <property type="molecule type" value="Genomic_DNA"/>
</dbReference>
<accession>A0ABP6RX32</accession>
<evidence type="ECO:0000256" key="3">
    <source>
        <dbReference type="ARBA" id="ARBA00022692"/>
    </source>
</evidence>
<feature type="transmembrane region" description="Helical" evidence="6">
    <location>
        <begin position="184"/>
        <end position="201"/>
    </location>
</feature>
<keyword evidence="2" id="KW-0813">Transport</keyword>
<feature type="transmembrane region" description="Helical" evidence="6">
    <location>
        <begin position="279"/>
        <end position="297"/>
    </location>
</feature>
<dbReference type="Gene3D" id="1.20.1250.20">
    <property type="entry name" value="MFS general substrate transporter like domains"/>
    <property type="match status" value="1"/>
</dbReference>
<evidence type="ECO:0000256" key="6">
    <source>
        <dbReference type="SAM" id="Phobius"/>
    </source>
</evidence>
<feature type="domain" description="Major facilitator superfamily (MFS) profile" evidence="7">
    <location>
        <begin position="27"/>
        <end position="444"/>
    </location>
</feature>
<evidence type="ECO:0000256" key="1">
    <source>
        <dbReference type="ARBA" id="ARBA00004651"/>
    </source>
</evidence>
<dbReference type="InterPro" id="IPR036259">
    <property type="entry name" value="MFS_trans_sf"/>
</dbReference>
<keyword evidence="9" id="KW-1185">Reference proteome</keyword>
<dbReference type="InterPro" id="IPR005828">
    <property type="entry name" value="MFS_sugar_transport-like"/>
</dbReference>
<evidence type="ECO:0000256" key="2">
    <source>
        <dbReference type="ARBA" id="ARBA00022448"/>
    </source>
</evidence>
<keyword evidence="3 6" id="KW-0812">Transmembrane</keyword>
<dbReference type="SUPFAM" id="SSF103473">
    <property type="entry name" value="MFS general substrate transporter"/>
    <property type="match status" value="1"/>
</dbReference>
<feature type="transmembrane region" description="Helical" evidence="6">
    <location>
        <begin position="303"/>
        <end position="324"/>
    </location>
</feature>
<evidence type="ECO:0000313" key="9">
    <source>
        <dbReference type="Proteomes" id="UP001500483"/>
    </source>
</evidence>
<feature type="transmembrane region" description="Helical" evidence="6">
    <location>
        <begin position="420"/>
        <end position="439"/>
    </location>
</feature>
<dbReference type="PANTHER" id="PTHR23511:SF34">
    <property type="entry name" value="SYNAPTIC VESICLE GLYCOPROTEIN 2"/>
    <property type="match status" value="1"/>
</dbReference>
<sequence length="454" mass="48203">MSSPTTGGPSIAGRMDRLPLIGTHRKATTAVGLGLFFDMYEIFLTPVLSTALVQEFQLSKAELPLVLASTFLGMFVGTLLLGRLADRIGRRRAFLLSLAVYSLFSLLGAFSTGPWMLAATRFVAGIGIGAEPPLADAYLSDLLPAKRRGRYIAWAYTVAFLGVPAAGFLAHWLVPAAPLGIAGWRWMFALGALGAVVVFLLRRGLPESPRWLAATGRQAEAEALVDEFEAQARATGAALPEPEPARTAPRPAGGLRDLVAAPYGKRTAMMAAFQVLQTVGYYGFGTMVPLVLAAKGYEITDTLLFSAVTYLGYPAGAALSLPFVERMERKHLVIASALGMMVLGLAFGLSASTVPIVAFGFLYTAVSNVFSNAFHIYQAEIFPTHIRATAASWTYSLSRLTTGAMPFVLVPLLHAQGAGVLFAVVAAAMIGVGVDIGLFGPRSTGRPLEDVSER</sequence>
<comment type="caution">
    <text evidence="8">The sequence shown here is derived from an EMBL/GenBank/DDBJ whole genome shotgun (WGS) entry which is preliminary data.</text>
</comment>